<dbReference type="AlphaFoldDB" id="A0A091D432"/>
<organism evidence="1 2">
    <name type="scientific">Fukomys damarensis</name>
    <name type="common">Damaraland mole rat</name>
    <name type="synonym">Cryptomys damarensis</name>
    <dbReference type="NCBI Taxonomy" id="885580"/>
    <lineage>
        <taxon>Eukaryota</taxon>
        <taxon>Metazoa</taxon>
        <taxon>Chordata</taxon>
        <taxon>Craniata</taxon>
        <taxon>Vertebrata</taxon>
        <taxon>Euteleostomi</taxon>
        <taxon>Mammalia</taxon>
        <taxon>Eutheria</taxon>
        <taxon>Euarchontoglires</taxon>
        <taxon>Glires</taxon>
        <taxon>Rodentia</taxon>
        <taxon>Hystricomorpha</taxon>
        <taxon>Bathyergidae</taxon>
        <taxon>Fukomys</taxon>
    </lineage>
</organism>
<sequence length="84" mass="9893">MGRFRSNLVVRFNGSSVARQRRALRDPGKGADWPHIHRTVRMRQWKTSGQNQHPPRPGHCAGPSPIADFWWRRRWLLAQLVWLS</sequence>
<keyword evidence="2" id="KW-1185">Reference proteome</keyword>
<dbReference type="Proteomes" id="UP000028990">
    <property type="component" value="Unassembled WGS sequence"/>
</dbReference>
<evidence type="ECO:0000313" key="1">
    <source>
        <dbReference type="EMBL" id="KFO25000.1"/>
    </source>
</evidence>
<gene>
    <name evidence="1" type="ORF">H920_13609</name>
</gene>
<accession>A0A091D432</accession>
<proteinExistence type="predicted"/>
<protein>
    <submittedName>
        <fullName evidence="1">Uncharacterized protein</fullName>
    </submittedName>
</protein>
<name>A0A091D432_FUKDA</name>
<reference evidence="1 2" key="1">
    <citation type="submission" date="2013-11" db="EMBL/GenBank/DDBJ databases">
        <title>The Damaraland mole rat (Fukomys damarensis) genome and evolution of African mole rats.</title>
        <authorList>
            <person name="Gladyshev V.N."/>
            <person name="Fang X."/>
        </authorList>
    </citation>
    <scope>NUCLEOTIDE SEQUENCE [LARGE SCALE GENOMIC DNA]</scope>
    <source>
        <tissue evidence="1">Liver</tissue>
    </source>
</reference>
<dbReference type="EMBL" id="KN123456">
    <property type="protein sequence ID" value="KFO25000.1"/>
    <property type="molecule type" value="Genomic_DNA"/>
</dbReference>
<evidence type="ECO:0000313" key="2">
    <source>
        <dbReference type="Proteomes" id="UP000028990"/>
    </source>
</evidence>